<name>A0A5N7CJB5_PETAA</name>
<feature type="region of interest" description="Disordered" evidence="1">
    <location>
        <begin position="108"/>
        <end position="136"/>
    </location>
</feature>
<feature type="transmembrane region" description="Helical" evidence="2">
    <location>
        <begin position="26"/>
        <end position="47"/>
    </location>
</feature>
<sequence length="136" mass="15223">MPEIPFIHCISCGCTVPQMSFRISELYLALLLLFLFLLLSFRFGSFLPTQPTYDMIQAFRTRCCVTYPCPSGDNERTVAGELRNGSGIIGARSWCQAAKQSQTRKWYASHHRNSSTLGIDRTRPGHGHGHGETKGL</sequence>
<dbReference type="EMBL" id="ML735224">
    <property type="protein sequence ID" value="KAE8394291.1"/>
    <property type="molecule type" value="Genomic_DNA"/>
</dbReference>
<dbReference type="AlphaFoldDB" id="A0A5N7CJB5"/>
<dbReference type="Proteomes" id="UP000326877">
    <property type="component" value="Unassembled WGS sequence"/>
</dbReference>
<feature type="non-terminal residue" evidence="3">
    <location>
        <position position="136"/>
    </location>
</feature>
<evidence type="ECO:0000313" key="3">
    <source>
        <dbReference type="EMBL" id="KAE8394291.1"/>
    </source>
</evidence>
<evidence type="ECO:0000256" key="1">
    <source>
        <dbReference type="SAM" id="MobiDB-lite"/>
    </source>
</evidence>
<organism evidence="3">
    <name type="scientific">Petromyces alliaceus</name>
    <name type="common">Aspergillus alliaceus</name>
    <dbReference type="NCBI Taxonomy" id="209559"/>
    <lineage>
        <taxon>Eukaryota</taxon>
        <taxon>Fungi</taxon>
        <taxon>Dikarya</taxon>
        <taxon>Ascomycota</taxon>
        <taxon>Pezizomycotina</taxon>
        <taxon>Eurotiomycetes</taxon>
        <taxon>Eurotiomycetidae</taxon>
        <taxon>Eurotiales</taxon>
        <taxon>Aspergillaceae</taxon>
        <taxon>Aspergillus</taxon>
        <taxon>Aspergillus subgen. Circumdati</taxon>
    </lineage>
</organism>
<evidence type="ECO:0000256" key="2">
    <source>
        <dbReference type="SAM" id="Phobius"/>
    </source>
</evidence>
<gene>
    <name evidence="3" type="ORF">BDV23DRAFT_147613</name>
</gene>
<reference evidence="3" key="1">
    <citation type="submission" date="2019-04" db="EMBL/GenBank/DDBJ databases">
        <title>Friends and foes A comparative genomics studyof 23 Aspergillus species from section Flavi.</title>
        <authorList>
            <consortium name="DOE Joint Genome Institute"/>
            <person name="Kjaerbolling I."/>
            <person name="Vesth T."/>
            <person name="Frisvad J.C."/>
            <person name="Nybo J.L."/>
            <person name="Theobald S."/>
            <person name="Kildgaard S."/>
            <person name="Isbrandt T."/>
            <person name="Kuo A."/>
            <person name="Sato A."/>
            <person name="Lyhne E.K."/>
            <person name="Kogle M.E."/>
            <person name="Wiebenga A."/>
            <person name="Kun R.S."/>
            <person name="Lubbers R.J."/>
            <person name="Makela M.R."/>
            <person name="Barry K."/>
            <person name="Chovatia M."/>
            <person name="Clum A."/>
            <person name="Daum C."/>
            <person name="Haridas S."/>
            <person name="He G."/>
            <person name="LaButti K."/>
            <person name="Lipzen A."/>
            <person name="Mondo S."/>
            <person name="Riley R."/>
            <person name="Salamov A."/>
            <person name="Simmons B.A."/>
            <person name="Magnuson J.K."/>
            <person name="Henrissat B."/>
            <person name="Mortensen U.H."/>
            <person name="Larsen T.O."/>
            <person name="Devries R.P."/>
            <person name="Grigoriev I.V."/>
            <person name="Machida M."/>
            <person name="Baker S.E."/>
            <person name="Andersen M.R."/>
        </authorList>
    </citation>
    <scope>NUCLEOTIDE SEQUENCE [LARGE SCALE GENOMIC DNA]</scope>
    <source>
        <strain evidence="3">IBT 14317</strain>
    </source>
</reference>
<protein>
    <submittedName>
        <fullName evidence="3">Uncharacterized protein</fullName>
    </submittedName>
</protein>
<accession>A0A5N7CJB5</accession>
<keyword evidence="2" id="KW-1133">Transmembrane helix</keyword>
<keyword evidence="2" id="KW-0472">Membrane</keyword>
<keyword evidence="2" id="KW-0812">Transmembrane</keyword>
<proteinExistence type="predicted"/>